<evidence type="ECO:0000256" key="1">
    <source>
        <dbReference type="ARBA" id="ARBA00001971"/>
    </source>
</evidence>
<dbReference type="Gene3D" id="1.10.630.10">
    <property type="entry name" value="Cytochrome P450"/>
    <property type="match status" value="1"/>
</dbReference>
<comment type="pathway">
    <text evidence="3">Secondary metabolite biosynthesis.</text>
</comment>
<evidence type="ECO:0000256" key="15">
    <source>
        <dbReference type="SAM" id="SignalP"/>
    </source>
</evidence>
<dbReference type="InterPro" id="IPR050364">
    <property type="entry name" value="Cytochrome_P450_fung"/>
</dbReference>
<dbReference type="InterPro" id="IPR002401">
    <property type="entry name" value="Cyt_P450_E_grp-I"/>
</dbReference>
<dbReference type="GO" id="GO:0005506">
    <property type="term" value="F:iron ion binding"/>
    <property type="evidence" value="ECO:0007669"/>
    <property type="project" value="InterPro"/>
</dbReference>
<evidence type="ECO:0000256" key="8">
    <source>
        <dbReference type="ARBA" id="ARBA00022989"/>
    </source>
</evidence>
<comment type="subcellular location">
    <subcellularLocation>
        <location evidence="2">Membrane</location>
        <topology evidence="2">Single-pass membrane protein</topology>
    </subcellularLocation>
</comment>
<dbReference type="PANTHER" id="PTHR46300:SF7">
    <property type="entry name" value="P450, PUTATIVE (EUROFUNG)-RELATED"/>
    <property type="match status" value="1"/>
</dbReference>
<evidence type="ECO:0000256" key="2">
    <source>
        <dbReference type="ARBA" id="ARBA00004167"/>
    </source>
</evidence>
<keyword evidence="15" id="KW-0732">Signal</keyword>
<dbReference type="AlphaFoldDB" id="A0A1Y2J5H2"/>
<evidence type="ECO:0000256" key="4">
    <source>
        <dbReference type="ARBA" id="ARBA00010617"/>
    </source>
</evidence>
<evidence type="ECO:0000256" key="13">
    <source>
        <dbReference type="PIRSR" id="PIRSR602401-1"/>
    </source>
</evidence>
<reference evidence="16 17" key="1">
    <citation type="journal article" date="2015" name="Biotechnol. Biofuels">
        <title>Enhanced degradation of softwood versus hardwood by the white-rot fungus Pycnoporus coccineus.</title>
        <authorList>
            <person name="Couturier M."/>
            <person name="Navarro D."/>
            <person name="Chevret D."/>
            <person name="Henrissat B."/>
            <person name="Piumi F."/>
            <person name="Ruiz-Duenas F.J."/>
            <person name="Martinez A.T."/>
            <person name="Grigoriev I.V."/>
            <person name="Riley R."/>
            <person name="Lipzen A."/>
            <person name="Berrin J.G."/>
            <person name="Master E.R."/>
            <person name="Rosso M.N."/>
        </authorList>
    </citation>
    <scope>NUCLEOTIDE SEQUENCE [LARGE SCALE GENOMIC DNA]</scope>
    <source>
        <strain evidence="16 17">BRFM310</strain>
    </source>
</reference>
<keyword evidence="11 14" id="KW-0503">Monooxygenase</keyword>
<feature type="chain" id="PRO_5013096145" evidence="15">
    <location>
        <begin position="29"/>
        <end position="525"/>
    </location>
</feature>
<dbReference type="STRING" id="1353009.A0A1Y2J5H2"/>
<evidence type="ECO:0000256" key="14">
    <source>
        <dbReference type="RuleBase" id="RU000461"/>
    </source>
</evidence>
<protein>
    <submittedName>
        <fullName evidence="16">Cytochrome P450</fullName>
    </submittedName>
</protein>
<dbReference type="GO" id="GO:0020037">
    <property type="term" value="F:heme binding"/>
    <property type="evidence" value="ECO:0007669"/>
    <property type="project" value="InterPro"/>
</dbReference>
<evidence type="ECO:0000256" key="11">
    <source>
        <dbReference type="ARBA" id="ARBA00023033"/>
    </source>
</evidence>
<keyword evidence="17" id="KW-1185">Reference proteome</keyword>
<evidence type="ECO:0000256" key="3">
    <source>
        <dbReference type="ARBA" id="ARBA00005179"/>
    </source>
</evidence>
<keyword evidence="8" id="KW-1133">Transmembrane helix</keyword>
<dbReference type="Pfam" id="PF00067">
    <property type="entry name" value="p450"/>
    <property type="match status" value="1"/>
</dbReference>
<gene>
    <name evidence="16" type="ORF">PYCCODRAFT_1449439</name>
</gene>
<dbReference type="GO" id="GO:0004497">
    <property type="term" value="F:monooxygenase activity"/>
    <property type="evidence" value="ECO:0007669"/>
    <property type="project" value="UniProtKB-KW"/>
</dbReference>
<comment type="similarity">
    <text evidence="4 14">Belongs to the cytochrome P450 family.</text>
</comment>
<dbReference type="Proteomes" id="UP000193067">
    <property type="component" value="Unassembled WGS sequence"/>
</dbReference>
<evidence type="ECO:0000256" key="7">
    <source>
        <dbReference type="ARBA" id="ARBA00022723"/>
    </source>
</evidence>
<keyword evidence="12" id="KW-0472">Membrane</keyword>
<feature type="signal peptide" evidence="15">
    <location>
        <begin position="1"/>
        <end position="28"/>
    </location>
</feature>
<name>A0A1Y2J5H2_TRAC3</name>
<evidence type="ECO:0000313" key="17">
    <source>
        <dbReference type="Proteomes" id="UP000193067"/>
    </source>
</evidence>
<dbReference type="InterPro" id="IPR001128">
    <property type="entry name" value="Cyt_P450"/>
</dbReference>
<keyword evidence="7 13" id="KW-0479">Metal-binding</keyword>
<dbReference type="InterPro" id="IPR036396">
    <property type="entry name" value="Cyt_P450_sf"/>
</dbReference>
<evidence type="ECO:0000256" key="9">
    <source>
        <dbReference type="ARBA" id="ARBA00023002"/>
    </source>
</evidence>
<evidence type="ECO:0000256" key="10">
    <source>
        <dbReference type="ARBA" id="ARBA00023004"/>
    </source>
</evidence>
<dbReference type="PRINTS" id="PR00385">
    <property type="entry name" value="P450"/>
</dbReference>
<evidence type="ECO:0000256" key="12">
    <source>
        <dbReference type="ARBA" id="ARBA00023136"/>
    </source>
</evidence>
<dbReference type="PROSITE" id="PS00086">
    <property type="entry name" value="CYTOCHROME_P450"/>
    <property type="match status" value="1"/>
</dbReference>
<dbReference type="EMBL" id="KZ084088">
    <property type="protein sequence ID" value="OSD07442.1"/>
    <property type="molecule type" value="Genomic_DNA"/>
</dbReference>
<dbReference type="GO" id="GO:0016705">
    <property type="term" value="F:oxidoreductase activity, acting on paired donors, with incorporation or reduction of molecular oxygen"/>
    <property type="evidence" value="ECO:0007669"/>
    <property type="project" value="InterPro"/>
</dbReference>
<keyword evidence="6" id="KW-0812">Transmembrane</keyword>
<feature type="binding site" description="axial binding residue" evidence="13">
    <location>
        <position position="450"/>
    </location>
    <ligand>
        <name>heme</name>
        <dbReference type="ChEBI" id="CHEBI:30413"/>
    </ligand>
    <ligandPart>
        <name>Fe</name>
        <dbReference type="ChEBI" id="CHEBI:18248"/>
    </ligandPart>
</feature>
<proteinExistence type="inferred from homology"/>
<dbReference type="CDD" id="cd11065">
    <property type="entry name" value="CYP64-like"/>
    <property type="match status" value="1"/>
</dbReference>
<evidence type="ECO:0000256" key="5">
    <source>
        <dbReference type="ARBA" id="ARBA00022617"/>
    </source>
</evidence>
<evidence type="ECO:0000313" key="16">
    <source>
        <dbReference type="EMBL" id="OSD07442.1"/>
    </source>
</evidence>
<evidence type="ECO:0000256" key="6">
    <source>
        <dbReference type="ARBA" id="ARBA00022692"/>
    </source>
</evidence>
<dbReference type="PANTHER" id="PTHR46300">
    <property type="entry name" value="P450, PUTATIVE (EUROFUNG)-RELATED-RELATED"/>
    <property type="match status" value="1"/>
</dbReference>
<dbReference type="PRINTS" id="PR00463">
    <property type="entry name" value="EP450I"/>
</dbReference>
<comment type="cofactor">
    <cofactor evidence="1 13">
        <name>heme</name>
        <dbReference type="ChEBI" id="CHEBI:30413"/>
    </cofactor>
</comment>
<keyword evidence="5 13" id="KW-0349">Heme</keyword>
<dbReference type="GO" id="GO:0016020">
    <property type="term" value="C:membrane"/>
    <property type="evidence" value="ECO:0007669"/>
    <property type="project" value="UniProtKB-SubCell"/>
</dbReference>
<dbReference type="OrthoDB" id="1470350at2759"/>
<sequence>MELISTHPLTLSWVFLAVLLVLLHLRSAMKWRARARGRSVPPGPRRFPVIGSMLSVPTWKPWKGFRDMLAKYGDIVYLEVLGAPMVVLGSPELIDEFLEKRSANTSDRIKTPLISLAGQAYNFAFMPYGQWWRDHRRMFWQHFNPGRMSEYWHVERAVTRKFLVKLLEKPTALKRLVQFHVAAITMKVTYGIDIEDHEDELVTIVDESFMGLRLVTATMQFLLQHFPFVQHVPPWFPGASFHQLMARARVPADFMLDVPFNQGREIATTSTNDYSNSVVAQLLGKLEDPQGDAARQEHIARDITSIAVTGGSDTTYSTIMGFFLAISLHPQVMAKAQAELDAVVGPDRLPDFDDRDALVYLNATVKEALRWHNVVPLGVTHCTVNDDELCGYFIPAGTAVVPNVWAIMHNPQYYTDPGAFDPDRFIRNGKLDPEVLDPMKLAFGHGRRICPGRHFADLSLFLTIACVLHVFDIGPPLDGQGHPIKIQYESTHGFLVYPEDCRCTVKPRSARAESLIRGSAESGVL</sequence>
<keyword evidence="10 13" id="KW-0408">Iron</keyword>
<dbReference type="SUPFAM" id="SSF48264">
    <property type="entry name" value="Cytochrome P450"/>
    <property type="match status" value="1"/>
</dbReference>
<accession>A0A1Y2J5H2</accession>
<dbReference type="InterPro" id="IPR017972">
    <property type="entry name" value="Cyt_P450_CS"/>
</dbReference>
<organism evidence="16 17">
    <name type="scientific">Trametes coccinea (strain BRFM310)</name>
    <name type="common">Pycnoporus coccineus</name>
    <dbReference type="NCBI Taxonomy" id="1353009"/>
    <lineage>
        <taxon>Eukaryota</taxon>
        <taxon>Fungi</taxon>
        <taxon>Dikarya</taxon>
        <taxon>Basidiomycota</taxon>
        <taxon>Agaricomycotina</taxon>
        <taxon>Agaricomycetes</taxon>
        <taxon>Polyporales</taxon>
        <taxon>Polyporaceae</taxon>
        <taxon>Trametes</taxon>
    </lineage>
</organism>
<keyword evidence="9 14" id="KW-0560">Oxidoreductase</keyword>